<dbReference type="EMBL" id="SJPI01000003">
    <property type="protein sequence ID" value="TWT49086.1"/>
    <property type="molecule type" value="Genomic_DNA"/>
</dbReference>
<keyword evidence="1" id="KW-0472">Membrane</keyword>
<accession>A0A5C5WDR2</accession>
<evidence type="ECO:0000313" key="3">
    <source>
        <dbReference type="Proteomes" id="UP000316598"/>
    </source>
</evidence>
<proteinExistence type="predicted"/>
<evidence type="ECO:0000313" key="2">
    <source>
        <dbReference type="EMBL" id="TWT49086.1"/>
    </source>
</evidence>
<keyword evidence="3" id="KW-1185">Reference proteome</keyword>
<gene>
    <name evidence="2" type="ORF">Pla22_42780</name>
</gene>
<dbReference type="AlphaFoldDB" id="A0A5C5WDR2"/>
<feature type="transmembrane region" description="Helical" evidence="1">
    <location>
        <begin position="64"/>
        <end position="81"/>
    </location>
</feature>
<comment type="caution">
    <text evidence="2">The sequence shown here is derived from an EMBL/GenBank/DDBJ whole genome shotgun (WGS) entry which is preliminary data.</text>
</comment>
<dbReference type="RefSeq" id="WP_146516661.1">
    <property type="nucleotide sequence ID" value="NZ_SJPI01000003.1"/>
</dbReference>
<feature type="transmembrane region" description="Helical" evidence="1">
    <location>
        <begin position="41"/>
        <end position="58"/>
    </location>
</feature>
<dbReference type="OrthoDB" id="283426at2"/>
<name>A0A5C5WDR2_9BACT</name>
<reference evidence="2 3" key="1">
    <citation type="submission" date="2019-02" db="EMBL/GenBank/DDBJ databases">
        <title>Deep-cultivation of Planctomycetes and their phenomic and genomic characterization uncovers novel biology.</title>
        <authorList>
            <person name="Wiegand S."/>
            <person name="Jogler M."/>
            <person name="Boedeker C."/>
            <person name="Pinto D."/>
            <person name="Vollmers J."/>
            <person name="Rivas-Marin E."/>
            <person name="Kohn T."/>
            <person name="Peeters S.H."/>
            <person name="Heuer A."/>
            <person name="Rast P."/>
            <person name="Oberbeckmann S."/>
            <person name="Bunk B."/>
            <person name="Jeske O."/>
            <person name="Meyerdierks A."/>
            <person name="Storesund J.E."/>
            <person name="Kallscheuer N."/>
            <person name="Luecker S."/>
            <person name="Lage O.M."/>
            <person name="Pohl T."/>
            <person name="Merkel B.J."/>
            <person name="Hornburger P."/>
            <person name="Mueller R.-W."/>
            <person name="Bruemmer F."/>
            <person name="Labrenz M."/>
            <person name="Spormann A.M."/>
            <person name="Op Den Camp H."/>
            <person name="Overmann J."/>
            <person name="Amann R."/>
            <person name="Jetten M.S.M."/>
            <person name="Mascher T."/>
            <person name="Medema M.H."/>
            <person name="Devos D.P."/>
            <person name="Kaster A.-K."/>
            <person name="Ovreas L."/>
            <person name="Rohde M."/>
            <person name="Galperin M.Y."/>
            <person name="Jogler C."/>
        </authorList>
    </citation>
    <scope>NUCLEOTIDE SEQUENCE [LARGE SCALE GENOMIC DNA]</scope>
    <source>
        <strain evidence="2 3">Pla22</strain>
    </source>
</reference>
<protein>
    <submittedName>
        <fullName evidence="2">Uncharacterized protein</fullName>
    </submittedName>
</protein>
<organism evidence="2 3">
    <name type="scientific">Rubripirellula amarantea</name>
    <dbReference type="NCBI Taxonomy" id="2527999"/>
    <lineage>
        <taxon>Bacteria</taxon>
        <taxon>Pseudomonadati</taxon>
        <taxon>Planctomycetota</taxon>
        <taxon>Planctomycetia</taxon>
        <taxon>Pirellulales</taxon>
        <taxon>Pirellulaceae</taxon>
        <taxon>Rubripirellula</taxon>
    </lineage>
</organism>
<keyword evidence="1" id="KW-1133">Transmembrane helix</keyword>
<feature type="transmembrane region" description="Helical" evidence="1">
    <location>
        <begin position="6"/>
        <end position="29"/>
    </location>
</feature>
<sequence>MPDLPQLTLIMDALFLPVVGMAALLFAKLSTGSRARKAEKNFYVILVVVTLITLRTVILCEEVWLIHTLTLATMIVGALWVPGQDSLLATDGATPASY</sequence>
<dbReference type="Proteomes" id="UP000316598">
    <property type="component" value="Unassembled WGS sequence"/>
</dbReference>
<evidence type="ECO:0000256" key="1">
    <source>
        <dbReference type="SAM" id="Phobius"/>
    </source>
</evidence>
<keyword evidence="1" id="KW-0812">Transmembrane</keyword>